<accession>A0A8J5X210</accession>
<gene>
    <name evidence="2" type="ORF">GUJ93_ZPchr0013g34182</name>
</gene>
<comment type="caution">
    <text evidence="2">The sequence shown here is derived from an EMBL/GenBank/DDBJ whole genome shotgun (WGS) entry which is preliminary data.</text>
</comment>
<protein>
    <submittedName>
        <fullName evidence="2">Uncharacterized protein</fullName>
    </submittedName>
</protein>
<name>A0A8J5X210_ZIZPA</name>
<organism evidence="2 3">
    <name type="scientific">Zizania palustris</name>
    <name type="common">Northern wild rice</name>
    <dbReference type="NCBI Taxonomy" id="103762"/>
    <lineage>
        <taxon>Eukaryota</taxon>
        <taxon>Viridiplantae</taxon>
        <taxon>Streptophyta</taxon>
        <taxon>Embryophyta</taxon>
        <taxon>Tracheophyta</taxon>
        <taxon>Spermatophyta</taxon>
        <taxon>Magnoliopsida</taxon>
        <taxon>Liliopsida</taxon>
        <taxon>Poales</taxon>
        <taxon>Poaceae</taxon>
        <taxon>BOP clade</taxon>
        <taxon>Oryzoideae</taxon>
        <taxon>Oryzeae</taxon>
        <taxon>Zizaniinae</taxon>
        <taxon>Zizania</taxon>
    </lineage>
</organism>
<reference evidence="2" key="1">
    <citation type="journal article" date="2021" name="bioRxiv">
        <title>Whole Genome Assembly and Annotation of Northern Wild Rice, Zizania palustris L., Supports a Whole Genome Duplication in the Zizania Genus.</title>
        <authorList>
            <person name="Haas M."/>
            <person name="Kono T."/>
            <person name="Macchietto M."/>
            <person name="Millas R."/>
            <person name="McGilp L."/>
            <person name="Shao M."/>
            <person name="Duquette J."/>
            <person name="Hirsch C.N."/>
            <person name="Kimball J."/>
        </authorList>
    </citation>
    <scope>NUCLEOTIDE SEQUENCE</scope>
    <source>
        <tissue evidence="2">Fresh leaf tissue</tissue>
    </source>
</reference>
<dbReference type="AlphaFoldDB" id="A0A8J5X210"/>
<proteinExistence type="predicted"/>
<feature type="compositionally biased region" description="Polar residues" evidence="1">
    <location>
        <begin position="61"/>
        <end position="72"/>
    </location>
</feature>
<evidence type="ECO:0000313" key="2">
    <source>
        <dbReference type="EMBL" id="KAG8100059.1"/>
    </source>
</evidence>
<sequence>MSGVSNQPSSESIGNSKATHSPPASPERNFPKPLIIAVYKRRARQSASAAQLPPAGPPTANPTSPELPTNPTVEDFAQASMAAQVTTDELPRDPTEATQIVPVTDTPAVANAKA</sequence>
<dbReference type="Proteomes" id="UP000729402">
    <property type="component" value="Unassembled WGS sequence"/>
</dbReference>
<dbReference type="EMBL" id="JAAALK010000079">
    <property type="protein sequence ID" value="KAG8100059.1"/>
    <property type="molecule type" value="Genomic_DNA"/>
</dbReference>
<evidence type="ECO:0000256" key="1">
    <source>
        <dbReference type="SAM" id="MobiDB-lite"/>
    </source>
</evidence>
<reference evidence="2" key="2">
    <citation type="submission" date="2021-02" db="EMBL/GenBank/DDBJ databases">
        <authorList>
            <person name="Kimball J.A."/>
            <person name="Haas M.W."/>
            <person name="Macchietto M."/>
            <person name="Kono T."/>
            <person name="Duquette J."/>
            <person name="Shao M."/>
        </authorList>
    </citation>
    <scope>NUCLEOTIDE SEQUENCE</scope>
    <source>
        <tissue evidence="2">Fresh leaf tissue</tissue>
    </source>
</reference>
<evidence type="ECO:0000313" key="3">
    <source>
        <dbReference type="Proteomes" id="UP000729402"/>
    </source>
</evidence>
<keyword evidence="3" id="KW-1185">Reference proteome</keyword>
<feature type="compositionally biased region" description="Polar residues" evidence="1">
    <location>
        <begin position="1"/>
        <end position="19"/>
    </location>
</feature>
<feature type="region of interest" description="Disordered" evidence="1">
    <location>
        <begin position="1"/>
        <end position="114"/>
    </location>
</feature>